<dbReference type="Pfam" id="PF02985">
    <property type="entry name" value="HEAT"/>
    <property type="match status" value="1"/>
</dbReference>
<proteinExistence type="predicted"/>
<dbReference type="PROSITE" id="PS51257">
    <property type="entry name" value="PROKAR_LIPOPROTEIN"/>
    <property type="match status" value="1"/>
</dbReference>
<dbReference type="KEGG" id="aagg:ETAA8_11920"/>
<dbReference type="InterPro" id="IPR000357">
    <property type="entry name" value="HEAT"/>
</dbReference>
<name>A0A517Y7A1_9BACT</name>
<dbReference type="RefSeq" id="WP_145086171.1">
    <property type="nucleotide sequence ID" value="NZ_CP036274.1"/>
</dbReference>
<keyword evidence="3" id="KW-1185">Reference proteome</keyword>
<dbReference type="Gene3D" id="1.25.10.10">
    <property type="entry name" value="Leucine-rich Repeat Variant"/>
    <property type="match status" value="1"/>
</dbReference>
<evidence type="ECO:0000256" key="1">
    <source>
        <dbReference type="ARBA" id="ARBA00022737"/>
    </source>
</evidence>
<accession>A0A517Y7A1</accession>
<dbReference type="InterPro" id="IPR016024">
    <property type="entry name" value="ARM-type_fold"/>
</dbReference>
<dbReference type="InterPro" id="IPR011989">
    <property type="entry name" value="ARM-like"/>
</dbReference>
<dbReference type="SUPFAM" id="SSF48371">
    <property type="entry name" value="ARM repeat"/>
    <property type="match status" value="1"/>
</dbReference>
<dbReference type="OrthoDB" id="284974at2"/>
<reference evidence="2 3" key="1">
    <citation type="submission" date="2019-02" db="EMBL/GenBank/DDBJ databases">
        <title>Deep-cultivation of Planctomycetes and their phenomic and genomic characterization uncovers novel biology.</title>
        <authorList>
            <person name="Wiegand S."/>
            <person name="Jogler M."/>
            <person name="Boedeker C."/>
            <person name="Pinto D."/>
            <person name="Vollmers J."/>
            <person name="Rivas-Marin E."/>
            <person name="Kohn T."/>
            <person name="Peeters S.H."/>
            <person name="Heuer A."/>
            <person name="Rast P."/>
            <person name="Oberbeckmann S."/>
            <person name="Bunk B."/>
            <person name="Jeske O."/>
            <person name="Meyerdierks A."/>
            <person name="Storesund J.E."/>
            <person name="Kallscheuer N."/>
            <person name="Luecker S."/>
            <person name="Lage O.M."/>
            <person name="Pohl T."/>
            <person name="Merkel B.J."/>
            <person name="Hornburger P."/>
            <person name="Mueller R.-W."/>
            <person name="Bruemmer F."/>
            <person name="Labrenz M."/>
            <person name="Spormann A.M."/>
            <person name="Op den Camp H."/>
            <person name="Overmann J."/>
            <person name="Amann R."/>
            <person name="Jetten M.S.M."/>
            <person name="Mascher T."/>
            <person name="Medema M.H."/>
            <person name="Devos D.P."/>
            <person name="Kaster A.-K."/>
            <person name="Ovreas L."/>
            <person name="Rohde M."/>
            <person name="Galperin M.Y."/>
            <person name="Jogler C."/>
        </authorList>
    </citation>
    <scope>NUCLEOTIDE SEQUENCE [LARGE SCALE GENOMIC DNA]</scope>
    <source>
        <strain evidence="2 3">ETA_A8</strain>
    </source>
</reference>
<sequence>MIFVRHRILIAAVVATGLAGTLGCQKNVDPQQELLAQLQHPEPGRRLIAGTSIREMRPVPEPFIRPLMEALNDQDASLRCLAAESLGEVGPIGHNYVNELVKIANNHFDHQVREKLQQSIQKISDSK</sequence>
<gene>
    <name evidence="2" type="ORF">ETAA8_11920</name>
</gene>
<dbReference type="EMBL" id="CP036274">
    <property type="protein sequence ID" value="QDU26118.1"/>
    <property type="molecule type" value="Genomic_DNA"/>
</dbReference>
<protein>
    <recommendedName>
        <fullName evidence="4">HEAT repeat domain-containing protein</fullName>
    </recommendedName>
</protein>
<evidence type="ECO:0008006" key="4">
    <source>
        <dbReference type="Google" id="ProtNLM"/>
    </source>
</evidence>
<evidence type="ECO:0000313" key="2">
    <source>
        <dbReference type="EMBL" id="QDU26118.1"/>
    </source>
</evidence>
<organism evidence="2 3">
    <name type="scientific">Anatilimnocola aggregata</name>
    <dbReference type="NCBI Taxonomy" id="2528021"/>
    <lineage>
        <taxon>Bacteria</taxon>
        <taxon>Pseudomonadati</taxon>
        <taxon>Planctomycetota</taxon>
        <taxon>Planctomycetia</taxon>
        <taxon>Pirellulales</taxon>
        <taxon>Pirellulaceae</taxon>
        <taxon>Anatilimnocola</taxon>
    </lineage>
</organism>
<keyword evidence="1" id="KW-0677">Repeat</keyword>
<dbReference type="AlphaFoldDB" id="A0A517Y7A1"/>
<dbReference type="Proteomes" id="UP000315017">
    <property type="component" value="Chromosome"/>
</dbReference>
<evidence type="ECO:0000313" key="3">
    <source>
        <dbReference type="Proteomes" id="UP000315017"/>
    </source>
</evidence>